<dbReference type="HOGENOM" id="CLU_1617852_0_0_5"/>
<dbReference type="InterPro" id="IPR009936">
    <property type="entry name" value="DUF1468"/>
</dbReference>
<evidence type="ECO:0000313" key="4">
    <source>
        <dbReference type="Proteomes" id="UP000015347"/>
    </source>
</evidence>
<name>S9QLE3_9RHOB</name>
<dbReference type="STRING" id="1123237.Salmuc_03069"/>
<proteinExistence type="predicted"/>
<organism evidence="3 4">
    <name type="scientific">Salipiger mucosus DSM 16094</name>
    <dbReference type="NCBI Taxonomy" id="1123237"/>
    <lineage>
        <taxon>Bacteria</taxon>
        <taxon>Pseudomonadati</taxon>
        <taxon>Pseudomonadota</taxon>
        <taxon>Alphaproteobacteria</taxon>
        <taxon>Rhodobacterales</taxon>
        <taxon>Roseobacteraceae</taxon>
        <taxon>Salipiger</taxon>
    </lineage>
</organism>
<comment type="caution">
    <text evidence="3">The sequence shown here is derived from an EMBL/GenBank/DDBJ whole genome shotgun (WGS) entry which is preliminary data.</text>
</comment>
<dbReference type="RefSeq" id="WP_020043222.1">
    <property type="nucleotide sequence ID" value="NZ_KE557275.1"/>
</dbReference>
<dbReference type="OrthoDB" id="6167750at2"/>
<keyword evidence="1" id="KW-1133">Transmembrane helix</keyword>
<keyword evidence="1" id="KW-0472">Membrane</keyword>
<gene>
    <name evidence="3" type="ORF">Salmuc_03069</name>
</gene>
<feature type="transmembrane region" description="Helical" evidence="1">
    <location>
        <begin position="40"/>
        <end position="61"/>
    </location>
</feature>
<evidence type="ECO:0000256" key="1">
    <source>
        <dbReference type="SAM" id="Phobius"/>
    </source>
</evidence>
<accession>S9QLE3</accession>
<keyword evidence="4" id="KW-1185">Reference proteome</keyword>
<evidence type="ECO:0000259" key="2">
    <source>
        <dbReference type="Pfam" id="PF07331"/>
    </source>
</evidence>
<reference evidence="4" key="1">
    <citation type="journal article" date="2014" name="Stand. Genomic Sci.">
        <title>Genome sequence of the exopolysaccharide-producing Salipiger mucosus type strain (DSM 16094(T)), a moderately halophilic member of the Roseobacter clade.</title>
        <authorList>
            <person name="Riedel T."/>
            <person name="Spring S."/>
            <person name="Fiebig A."/>
            <person name="Petersen J."/>
            <person name="Kyrpides N.C."/>
            <person name="Goker M."/>
            <person name="Klenk H.P."/>
        </authorList>
    </citation>
    <scope>NUCLEOTIDE SEQUENCE [LARGE SCALE GENOMIC DNA]</scope>
    <source>
        <strain evidence="4">DSM 16094</strain>
    </source>
</reference>
<feature type="transmembrane region" description="Helical" evidence="1">
    <location>
        <begin position="117"/>
        <end position="133"/>
    </location>
</feature>
<dbReference type="Pfam" id="PF07331">
    <property type="entry name" value="TctB"/>
    <property type="match status" value="1"/>
</dbReference>
<protein>
    <recommendedName>
        <fullName evidence="2">DUF1468 domain-containing protein</fullName>
    </recommendedName>
</protein>
<feature type="transmembrane region" description="Helical" evidence="1">
    <location>
        <begin position="140"/>
        <end position="159"/>
    </location>
</feature>
<feature type="domain" description="DUF1468" evidence="2">
    <location>
        <begin position="12"/>
        <end position="164"/>
    </location>
</feature>
<keyword evidence="1" id="KW-0812">Transmembrane</keyword>
<dbReference type="eggNOG" id="ENOG5032E03">
    <property type="taxonomic scope" value="Bacteria"/>
</dbReference>
<dbReference type="Proteomes" id="UP000015347">
    <property type="component" value="Unassembled WGS sequence"/>
</dbReference>
<evidence type="ECO:0000313" key="3">
    <source>
        <dbReference type="EMBL" id="EPX82281.1"/>
    </source>
</evidence>
<dbReference type="AlphaFoldDB" id="S9QLE3"/>
<dbReference type="EMBL" id="APVH01000024">
    <property type="protein sequence ID" value="EPX82281.1"/>
    <property type="molecule type" value="Genomic_DNA"/>
</dbReference>
<sequence length="164" mass="17669">MTARLYSFVAASALAGLLFLWLALQLPGGAEVTTLIGPRTWPLLILVIMLALVVLMLVLLVTRGPGQFVTKDDGDTPQEEIADEAVQRDDASGFTYRHLGMLVATIAYTVVMDYTGYLIATAVFAAIANVILGERKPLRILLTTCVAVALVAVVFDRLLNIPLP</sequence>